<feature type="transmembrane region" description="Helical" evidence="15">
    <location>
        <begin position="967"/>
        <end position="987"/>
    </location>
</feature>
<feature type="transmembrane region" description="Helical" evidence="15">
    <location>
        <begin position="612"/>
        <end position="630"/>
    </location>
</feature>
<comment type="similarity">
    <text evidence="2">Belongs to the glutamate-gated ion channel (TC 1.A.10.1) family.</text>
</comment>
<dbReference type="InterPro" id="IPR019594">
    <property type="entry name" value="Glu/Gly-bd"/>
</dbReference>
<evidence type="ECO:0000256" key="13">
    <source>
        <dbReference type="PIRSR" id="PIRSR037090-50"/>
    </source>
</evidence>
<keyword evidence="19" id="KW-1185">Reference proteome</keyword>
<dbReference type="SMART" id="SM00079">
    <property type="entry name" value="PBPe"/>
    <property type="match status" value="1"/>
</dbReference>
<proteinExistence type="inferred from homology"/>
<feature type="transmembrane region" description="Helical" evidence="15">
    <location>
        <begin position="580"/>
        <end position="600"/>
    </location>
</feature>
<dbReference type="PANTHER" id="PTHR18966">
    <property type="entry name" value="IONOTROPIC GLUTAMATE RECEPTOR"/>
    <property type="match status" value="1"/>
</dbReference>
<dbReference type="InterPro" id="IPR044440">
    <property type="entry name" value="GABAb_receptor_plant_PBP1"/>
</dbReference>
<dbReference type="PIRSF" id="PIRSF037090">
    <property type="entry name" value="Iontro_Glu-like_rcpt_pln"/>
    <property type="match status" value="1"/>
</dbReference>
<keyword evidence="7" id="KW-0406">Ion transport</keyword>
<keyword evidence="9" id="KW-0675">Receptor</keyword>
<evidence type="ECO:0000313" key="18">
    <source>
        <dbReference type="EMBL" id="KAG6395625.1"/>
    </source>
</evidence>
<evidence type="ECO:0000256" key="8">
    <source>
        <dbReference type="ARBA" id="ARBA00023136"/>
    </source>
</evidence>
<keyword evidence="6 15" id="KW-1133">Transmembrane helix</keyword>
<feature type="region of interest" description="Disordered" evidence="14">
    <location>
        <begin position="875"/>
        <end position="894"/>
    </location>
</feature>
<dbReference type="InterPro" id="IPR001828">
    <property type="entry name" value="ANF_lig-bd_rcpt"/>
</dbReference>
<keyword evidence="5 16" id="KW-0732">Signal</keyword>
<keyword evidence="8 15" id="KW-0472">Membrane</keyword>
<evidence type="ECO:0000256" key="12">
    <source>
        <dbReference type="ARBA" id="ARBA00023303"/>
    </source>
</evidence>
<dbReference type="Pfam" id="PF10613">
    <property type="entry name" value="Lig_chan-Glu_bd"/>
    <property type="match status" value="1"/>
</dbReference>
<evidence type="ECO:0000256" key="9">
    <source>
        <dbReference type="ARBA" id="ARBA00023170"/>
    </source>
</evidence>
<dbReference type="AlphaFoldDB" id="A0A8X8WHZ1"/>
<dbReference type="GO" id="GO:0015276">
    <property type="term" value="F:ligand-gated monoatomic ion channel activity"/>
    <property type="evidence" value="ECO:0007669"/>
    <property type="project" value="InterPro"/>
</dbReference>
<dbReference type="SUPFAM" id="SSF53850">
    <property type="entry name" value="Periplasmic binding protein-like II"/>
    <property type="match status" value="1"/>
</dbReference>
<accession>A0A8X8WHZ1</accession>
<feature type="transmembrane region" description="Helical" evidence="15">
    <location>
        <begin position="829"/>
        <end position="850"/>
    </location>
</feature>
<dbReference type="Gene3D" id="3.40.50.2300">
    <property type="match status" value="2"/>
</dbReference>
<evidence type="ECO:0000256" key="2">
    <source>
        <dbReference type="ARBA" id="ARBA00008685"/>
    </source>
</evidence>
<evidence type="ECO:0000256" key="16">
    <source>
        <dbReference type="SAM" id="SignalP"/>
    </source>
</evidence>
<dbReference type="InterPro" id="IPR001320">
    <property type="entry name" value="Iontro_rcpt_C"/>
</dbReference>
<dbReference type="Pfam" id="PF01094">
    <property type="entry name" value="ANF_receptor"/>
    <property type="match status" value="1"/>
</dbReference>
<dbReference type="Proteomes" id="UP000298416">
    <property type="component" value="Unassembled WGS sequence"/>
</dbReference>
<dbReference type="GO" id="GO:0016020">
    <property type="term" value="C:membrane"/>
    <property type="evidence" value="ECO:0007669"/>
    <property type="project" value="UniProtKB-SubCell"/>
</dbReference>
<reference evidence="18" key="2">
    <citation type="submission" date="2020-08" db="EMBL/GenBank/DDBJ databases">
        <title>Plant Genome Project.</title>
        <authorList>
            <person name="Zhang R.-G."/>
        </authorList>
    </citation>
    <scope>NUCLEOTIDE SEQUENCE</scope>
    <source>
        <strain evidence="18">Huo1</strain>
        <tissue evidence="18">Leaf</tissue>
    </source>
</reference>
<evidence type="ECO:0000313" key="19">
    <source>
        <dbReference type="Proteomes" id="UP000298416"/>
    </source>
</evidence>
<evidence type="ECO:0000256" key="10">
    <source>
        <dbReference type="ARBA" id="ARBA00023180"/>
    </source>
</evidence>
<evidence type="ECO:0000256" key="15">
    <source>
        <dbReference type="SAM" id="Phobius"/>
    </source>
</evidence>
<feature type="chain" id="PRO_5036502796" description="Ionotropic glutamate receptor C-terminal domain-containing protein" evidence="16">
    <location>
        <begin position="30"/>
        <end position="1059"/>
    </location>
</feature>
<keyword evidence="3" id="KW-0813">Transport</keyword>
<feature type="signal peptide" evidence="16">
    <location>
        <begin position="1"/>
        <end position="29"/>
    </location>
</feature>
<dbReference type="CDD" id="cd13686">
    <property type="entry name" value="GluR_Plant"/>
    <property type="match status" value="1"/>
</dbReference>
<evidence type="ECO:0000256" key="5">
    <source>
        <dbReference type="ARBA" id="ARBA00022729"/>
    </source>
</evidence>
<keyword evidence="11" id="KW-1071">Ligand-gated ion channel</keyword>
<dbReference type="InterPro" id="IPR017103">
    <property type="entry name" value="Iontropic_Glu_rcpt_pln"/>
</dbReference>
<sequence>MHSSIMKILKLWFLHFLIFQSFYFTQSSGFNPTAVKVDVGVILDLDTTLGKILKSCITMAIVDFYSNRSYNTMIVPHFRDSKTDVVAATSAALDLLKNTQVMAIFGPQSSTQADFVIDISNKVKVPIISPATSPSLSPQESPYFIRSSWSSSSQAKAVAAIVKNFGWREVVLVHEDTIHKVGLLPFFTKYLSESGAFVSNMTAISPSADKDGILEKLKELREMQTRVFIVHMSHRHMSRFFKLARGAGMMEEGYVWIVSGLITGLLDSESVEAMQGVVGVRAYFPRSSEVRGFEERWRKTFYEENLEFERPEVNVFGLWAYDIMVALAEAVEGVDVTYPLFERGVPIMGNVTDLEEIGISNNGPKVAPLMRNFRSEGLSGDFMTKKGELQPSMFEIVNVIGNGANPVGFWREDRGVSKRLEGDGGGDPGRRLGTVVWPGQTSEVPRGWDANGRRKKLRVGVPLKGRTSGLISVKIDVTTKEVKPSGFCIDVFEEVMRSMPYVEYEYVAFNNGNSTGFNYDGLIEQVFLKKFDVVVAGITMSANRSKYVDFTIPYIESGASAVVPIVDEDNAWIFMRPLTMGLWLTIGAYFIFTGFVVWALEHRVNEEFRGPPLQQVGMIFWFSFSTLVFAHKEKVKSNLSRFVVIVWLFAVLVLTSSYTASLTSMLTVQQLDPADIRDLTRKGEYIGYKEGSLMRSVLESSKAEKLKVYTSFKQYDQGLTLGSGKGGVGAIVDNLPSINLFLKQYCHKYTMISSTYKKSGIGFTATTILQACQKGSPLAPDVSRAILQMKENGKMDEISDRWFGQENCGCRNGTTIAGKRLDLDNFKGLFLISGLSSLTALAISLFIFIYKNRSVLTTHGPIKRKLSDLAGAFDREREDKSSKEPRTSSEERVVEEGRISQDVELSTIELMTFTRGLPLVSDVSRGIVKLTGSKEISRISEKWVGEASNGTRITSHNSLDVASFEGLFLIAGLSSTLALLIISFNFFHENRLLLTSTDSTMEKLRGLARAFFMGKDKPLSAKASTSTQVRGGGGGGGSSAAMGIPCDDTGFSIVEISNV</sequence>
<dbReference type="Gene3D" id="1.10.287.70">
    <property type="match status" value="1"/>
</dbReference>
<dbReference type="Pfam" id="PF00060">
    <property type="entry name" value="Lig_chan"/>
    <property type="match status" value="1"/>
</dbReference>
<keyword evidence="12" id="KW-0407">Ion channel</keyword>
<dbReference type="Gene3D" id="3.40.190.10">
    <property type="entry name" value="Periplasmic binding protein-like II"/>
    <property type="match status" value="2"/>
</dbReference>
<reference evidence="18" key="1">
    <citation type="submission" date="2018-01" db="EMBL/GenBank/DDBJ databases">
        <authorList>
            <person name="Mao J.F."/>
        </authorList>
    </citation>
    <scope>NUCLEOTIDE SEQUENCE</scope>
    <source>
        <strain evidence="18">Huo1</strain>
        <tissue evidence="18">Leaf</tissue>
    </source>
</reference>
<evidence type="ECO:0000256" key="11">
    <source>
        <dbReference type="ARBA" id="ARBA00023286"/>
    </source>
</evidence>
<organism evidence="18">
    <name type="scientific">Salvia splendens</name>
    <name type="common">Scarlet sage</name>
    <dbReference type="NCBI Taxonomy" id="180675"/>
    <lineage>
        <taxon>Eukaryota</taxon>
        <taxon>Viridiplantae</taxon>
        <taxon>Streptophyta</taxon>
        <taxon>Embryophyta</taxon>
        <taxon>Tracheophyta</taxon>
        <taxon>Spermatophyta</taxon>
        <taxon>Magnoliopsida</taxon>
        <taxon>eudicotyledons</taxon>
        <taxon>Gunneridae</taxon>
        <taxon>Pentapetalae</taxon>
        <taxon>asterids</taxon>
        <taxon>lamiids</taxon>
        <taxon>Lamiales</taxon>
        <taxon>Lamiaceae</taxon>
        <taxon>Nepetoideae</taxon>
        <taxon>Mentheae</taxon>
        <taxon>Salviinae</taxon>
        <taxon>Salvia</taxon>
        <taxon>Salvia subgen. Calosphace</taxon>
        <taxon>core Calosphace</taxon>
    </lineage>
</organism>
<dbReference type="InterPro" id="IPR015683">
    <property type="entry name" value="Ionotropic_Glu_rcpt"/>
</dbReference>
<evidence type="ECO:0000256" key="7">
    <source>
        <dbReference type="ARBA" id="ARBA00023065"/>
    </source>
</evidence>
<comment type="caution">
    <text evidence="18">The sequence shown here is derived from an EMBL/GenBank/DDBJ whole genome shotgun (WGS) entry which is preliminary data.</text>
</comment>
<feature type="domain" description="Ionotropic glutamate receptor C-terminal" evidence="17">
    <location>
        <begin position="456"/>
        <end position="805"/>
    </location>
</feature>
<evidence type="ECO:0000256" key="1">
    <source>
        <dbReference type="ARBA" id="ARBA00004141"/>
    </source>
</evidence>
<gene>
    <name evidence="18" type="ORF">SASPL_141748</name>
</gene>
<comment type="subcellular location">
    <subcellularLocation>
        <location evidence="1">Membrane</location>
        <topology evidence="1">Multi-pass membrane protein</topology>
    </subcellularLocation>
</comment>
<dbReference type="SUPFAM" id="SSF53822">
    <property type="entry name" value="Periplasmic binding protein-like I"/>
    <property type="match status" value="1"/>
</dbReference>
<keyword evidence="4 15" id="KW-0812">Transmembrane</keyword>
<name>A0A8X8WHZ1_SALSN</name>
<evidence type="ECO:0000256" key="4">
    <source>
        <dbReference type="ARBA" id="ARBA00022692"/>
    </source>
</evidence>
<evidence type="ECO:0000256" key="3">
    <source>
        <dbReference type="ARBA" id="ARBA00022448"/>
    </source>
</evidence>
<evidence type="ECO:0000256" key="6">
    <source>
        <dbReference type="ARBA" id="ARBA00022989"/>
    </source>
</evidence>
<keyword evidence="10" id="KW-0325">Glycoprotein</keyword>
<protein>
    <recommendedName>
        <fullName evidence="17">Ionotropic glutamate receptor C-terminal domain-containing protein</fullName>
    </recommendedName>
</protein>
<dbReference type="FunFam" id="1.10.287.70:FF:000037">
    <property type="entry name" value="Glutamate receptor"/>
    <property type="match status" value="1"/>
</dbReference>
<feature type="disulfide bond" evidence="13">
    <location>
        <begin position="746"/>
        <end position="808"/>
    </location>
</feature>
<dbReference type="EMBL" id="PNBA02000016">
    <property type="protein sequence ID" value="KAG6395625.1"/>
    <property type="molecule type" value="Genomic_DNA"/>
</dbReference>
<evidence type="ECO:0000256" key="14">
    <source>
        <dbReference type="SAM" id="MobiDB-lite"/>
    </source>
</evidence>
<keyword evidence="13" id="KW-1015">Disulfide bond</keyword>
<feature type="transmembrane region" description="Helical" evidence="15">
    <location>
        <begin position="642"/>
        <end position="660"/>
    </location>
</feature>
<dbReference type="FunFam" id="3.40.50.2300:FF:000188">
    <property type="entry name" value="Glutamate receptor"/>
    <property type="match status" value="1"/>
</dbReference>
<dbReference type="CDD" id="cd19990">
    <property type="entry name" value="PBP1_GABAb_receptor_plant"/>
    <property type="match status" value="1"/>
</dbReference>
<dbReference type="InterPro" id="IPR028082">
    <property type="entry name" value="Peripla_BP_I"/>
</dbReference>
<evidence type="ECO:0000259" key="17">
    <source>
        <dbReference type="SMART" id="SM00079"/>
    </source>
</evidence>